<sequence>MLIQPLRAQSSISDLILIDSGPEGYSSDALAQILRGAFAMESPAV</sequence>
<dbReference type="EMBL" id="BOMN01000148">
    <property type="protein sequence ID" value="GIE26664.1"/>
    <property type="molecule type" value="Genomic_DNA"/>
</dbReference>
<gene>
    <name evidence="1" type="ORF">Ahu01nite_097660</name>
</gene>
<comment type="caution">
    <text evidence="1">The sequence shown here is derived from an EMBL/GenBank/DDBJ whole genome shotgun (WGS) entry which is preliminary data.</text>
</comment>
<keyword evidence="2" id="KW-1185">Reference proteome</keyword>
<evidence type="ECO:0000313" key="1">
    <source>
        <dbReference type="EMBL" id="GIE26664.1"/>
    </source>
</evidence>
<accession>A0ABQ4A7H6</accession>
<protein>
    <submittedName>
        <fullName evidence="1">Uncharacterized protein</fullName>
    </submittedName>
</protein>
<proteinExistence type="predicted"/>
<dbReference type="Proteomes" id="UP000603200">
    <property type="component" value="Unassembled WGS sequence"/>
</dbReference>
<reference evidence="1 2" key="1">
    <citation type="submission" date="2021-01" db="EMBL/GenBank/DDBJ databases">
        <title>Whole genome shotgun sequence of Actinoplanes humidus NBRC 14915.</title>
        <authorList>
            <person name="Komaki H."/>
            <person name="Tamura T."/>
        </authorList>
    </citation>
    <scope>NUCLEOTIDE SEQUENCE [LARGE SCALE GENOMIC DNA]</scope>
    <source>
        <strain evidence="1 2">NBRC 14915</strain>
    </source>
</reference>
<dbReference type="RefSeq" id="WP_203843561.1">
    <property type="nucleotide sequence ID" value="NZ_BAAATV010000039.1"/>
</dbReference>
<name>A0ABQ4A7H6_9ACTN</name>
<organism evidence="1 2">
    <name type="scientific">Winogradskya humida</name>
    <dbReference type="NCBI Taxonomy" id="113566"/>
    <lineage>
        <taxon>Bacteria</taxon>
        <taxon>Bacillati</taxon>
        <taxon>Actinomycetota</taxon>
        <taxon>Actinomycetes</taxon>
        <taxon>Micromonosporales</taxon>
        <taxon>Micromonosporaceae</taxon>
        <taxon>Winogradskya</taxon>
    </lineage>
</organism>
<evidence type="ECO:0000313" key="2">
    <source>
        <dbReference type="Proteomes" id="UP000603200"/>
    </source>
</evidence>